<dbReference type="KEGG" id="hty:BN2458_PEG0666"/>
<sequence length="52" mass="5936">MQSLRTFLLLLNSLFLSLQALSLALNFFVSHHHTIAYIKLNMKDKSLDSITS</sequence>
<protein>
    <submittedName>
        <fullName evidence="2">Uncharacterized protein</fullName>
    </submittedName>
</protein>
<evidence type="ECO:0000313" key="2">
    <source>
        <dbReference type="EMBL" id="CUU39552.1"/>
    </source>
</evidence>
<name>A0A0S4PW41_9HELI</name>
<accession>A0A0S4PW41</accession>
<reference evidence="2" key="1">
    <citation type="submission" date="2015-11" db="EMBL/GenBank/DDBJ databases">
        <authorList>
            <person name="Zhang Y."/>
            <person name="Guo Z."/>
        </authorList>
    </citation>
    <scope>NUCLEOTIDE SEQUENCE</scope>
    <source>
        <strain evidence="2">1</strain>
    </source>
</reference>
<dbReference type="AlphaFoldDB" id="A0A0S4PW41"/>
<reference evidence="3" key="2">
    <citation type="submission" date="2015-11" db="EMBL/GenBank/DDBJ databases">
        <authorList>
            <person name="Anvar S.Y."/>
        </authorList>
    </citation>
    <scope>NUCLEOTIDE SEQUENCE [LARGE SCALE GENOMIC DNA]</scope>
</reference>
<organism evidence="2 3">
    <name type="scientific">Helicobacter typhlonius</name>
    <dbReference type="NCBI Taxonomy" id="76936"/>
    <lineage>
        <taxon>Bacteria</taxon>
        <taxon>Pseudomonadati</taxon>
        <taxon>Campylobacterota</taxon>
        <taxon>Epsilonproteobacteria</taxon>
        <taxon>Campylobacterales</taxon>
        <taxon>Helicobacteraceae</taxon>
        <taxon>Helicobacter</taxon>
    </lineage>
</organism>
<evidence type="ECO:0000313" key="1">
    <source>
        <dbReference type="EMBL" id="CUU39094.1"/>
    </source>
</evidence>
<evidence type="ECO:0000313" key="3">
    <source>
        <dbReference type="Proteomes" id="UP000064525"/>
    </source>
</evidence>
<dbReference type="EMBL" id="LN907858">
    <property type="protein sequence ID" value="CUU39094.1"/>
    <property type="molecule type" value="Genomic_DNA"/>
</dbReference>
<dbReference type="KEGG" id="hty:BN2458_PEG0207"/>
<dbReference type="PATRIC" id="fig|76936.10.peg.201"/>
<proteinExistence type="predicted"/>
<dbReference type="EMBL" id="LN907858">
    <property type="protein sequence ID" value="CUU39552.1"/>
    <property type="molecule type" value="Genomic_DNA"/>
</dbReference>
<gene>
    <name evidence="1" type="ORF">BN2458_PEG0207</name>
    <name evidence="2" type="ORF">BN2458_PEG0666</name>
</gene>
<dbReference type="Proteomes" id="UP000064525">
    <property type="component" value="Chromosome I"/>
</dbReference>